<dbReference type="InterPro" id="IPR000863">
    <property type="entry name" value="Sulfotransferase_dom"/>
</dbReference>
<dbReference type="InterPro" id="IPR051135">
    <property type="entry name" value="Gal/GlcNAc/GalNAc_ST"/>
</dbReference>
<feature type="domain" description="Sulfotransferase" evidence="2">
    <location>
        <begin position="61"/>
        <end position="323"/>
    </location>
</feature>
<gene>
    <name evidence="3" type="ORF">MAR_007801</name>
</gene>
<keyword evidence="1" id="KW-1133">Transmembrane helix</keyword>
<dbReference type="InterPro" id="IPR027417">
    <property type="entry name" value="P-loop_NTPase"/>
</dbReference>
<dbReference type="Gene3D" id="3.40.50.300">
    <property type="entry name" value="P-loop containing nucleotide triphosphate hydrolases"/>
    <property type="match status" value="1"/>
</dbReference>
<evidence type="ECO:0000313" key="4">
    <source>
        <dbReference type="Proteomes" id="UP001164746"/>
    </source>
</evidence>
<dbReference type="PANTHER" id="PTHR10704">
    <property type="entry name" value="CARBOHYDRATE SULFOTRANSFERASE"/>
    <property type="match status" value="1"/>
</dbReference>
<dbReference type="PANTHER" id="PTHR10704:SF44">
    <property type="entry name" value="LD35051P-RELATED"/>
    <property type="match status" value="1"/>
</dbReference>
<evidence type="ECO:0000256" key="1">
    <source>
        <dbReference type="SAM" id="Phobius"/>
    </source>
</evidence>
<proteinExistence type="predicted"/>
<dbReference type="EMBL" id="CP111015">
    <property type="protein sequence ID" value="WAR01243.1"/>
    <property type="molecule type" value="Genomic_DNA"/>
</dbReference>
<keyword evidence="1" id="KW-0812">Transmembrane</keyword>
<accession>A0ABY7DU33</accession>
<keyword evidence="1" id="KW-0472">Membrane</keyword>
<organism evidence="3 4">
    <name type="scientific">Mya arenaria</name>
    <name type="common">Soft-shell clam</name>
    <dbReference type="NCBI Taxonomy" id="6604"/>
    <lineage>
        <taxon>Eukaryota</taxon>
        <taxon>Metazoa</taxon>
        <taxon>Spiralia</taxon>
        <taxon>Lophotrochozoa</taxon>
        <taxon>Mollusca</taxon>
        <taxon>Bivalvia</taxon>
        <taxon>Autobranchia</taxon>
        <taxon>Heteroconchia</taxon>
        <taxon>Euheterodonta</taxon>
        <taxon>Imparidentia</taxon>
        <taxon>Neoheterodontei</taxon>
        <taxon>Myida</taxon>
        <taxon>Myoidea</taxon>
        <taxon>Myidae</taxon>
        <taxon>Mya</taxon>
    </lineage>
</organism>
<reference evidence="3" key="1">
    <citation type="submission" date="2022-11" db="EMBL/GenBank/DDBJ databases">
        <title>Centuries of genome instability and evolution in soft-shell clam transmissible cancer (bioRxiv).</title>
        <authorList>
            <person name="Hart S.F.M."/>
            <person name="Yonemitsu M.A."/>
            <person name="Giersch R.M."/>
            <person name="Beal B.F."/>
            <person name="Arriagada G."/>
            <person name="Davis B.W."/>
            <person name="Ostrander E.A."/>
            <person name="Goff S.P."/>
            <person name="Metzger M.J."/>
        </authorList>
    </citation>
    <scope>NUCLEOTIDE SEQUENCE</scope>
    <source>
        <strain evidence="3">MELC-2E11</strain>
        <tissue evidence="3">Siphon/mantle</tissue>
    </source>
</reference>
<keyword evidence="4" id="KW-1185">Reference proteome</keyword>
<dbReference type="Pfam" id="PF00685">
    <property type="entry name" value="Sulfotransfer_1"/>
    <property type="match status" value="1"/>
</dbReference>
<dbReference type="Proteomes" id="UP001164746">
    <property type="component" value="Chromosome 4"/>
</dbReference>
<protein>
    <submittedName>
        <fullName evidence="3">CHST1-like protein</fullName>
    </submittedName>
</protein>
<evidence type="ECO:0000259" key="2">
    <source>
        <dbReference type="Pfam" id="PF00685"/>
    </source>
</evidence>
<dbReference type="SUPFAM" id="SSF52540">
    <property type="entry name" value="P-loop containing nucleoside triphosphate hydrolases"/>
    <property type="match status" value="1"/>
</dbReference>
<name>A0ABY7DU33_MYAAR</name>
<evidence type="ECO:0000313" key="3">
    <source>
        <dbReference type="EMBL" id="WAR01243.1"/>
    </source>
</evidence>
<sequence length="354" mass="41086">MESTCEDKYMAKHKMRLRKLATIGLTFLVVTAMVFYFTHGEITASRMGGSPKTTPGKPKLLLIVAYLRSGSTFTSSLRFPKGITDNPQSLFRECLDPWFHCAFRKVDTASILDKFHLYYSKSMKPFLLCVKQIKFLNPLTRYSINHCIGQTERKCNSAHLRVIKTIRLSMEMAHSLMKENENMKIVHLVRDPRAMFLSQSNYKLIKGNNKTSQFERLCSRIRDDVYFTRQLLETGNKNVKLVRYEDIAFNPIKMTKELYKFIGEPLTKEVLKYVTQSTSLNLKDGCPFCTRRGNSSLTASKWRSRIQPSFLKLVDEHCKDLLQPLGYHITEDINYLRNTSLPIFQEHIPLLEQI</sequence>
<feature type="transmembrane region" description="Helical" evidence="1">
    <location>
        <begin position="20"/>
        <end position="37"/>
    </location>
</feature>